<reference evidence="1" key="1">
    <citation type="submission" date="2021-01" db="EMBL/GenBank/DDBJ databases">
        <authorList>
            <person name="Corre E."/>
            <person name="Pelletier E."/>
            <person name="Niang G."/>
            <person name="Scheremetjew M."/>
            <person name="Finn R."/>
            <person name="Kale V."/>
            <person name="Holt S."/>
            <person name="Cochrane G."/>
            <person name="Meng A."/>
            <person name="Brown T."/>
            <person name="Cohen L."/>
        </authorList>
    </citation>
    <scope>NUCLEOTIDE SEQUENCE</scope>
    <source>
        <strain evidence="1">CCMP2058</strain>
    </source>
</reference>
<sequence length="106" mass="11760">MISVFYCGRQTGRVRNICEAKCGGCEDDQYAGEVRGGIARVYEAVLGPEGYESSHVLNNWDRCYIFFDCTSTEKDGSSLYPSYVTQFTPVSSMECPCQALIPFRAG</sequence>
<dbReference type="EMBL" id="HBEM01009017">
    <property type="protein sequence ID" value="CAD8441453.1"/>
    <property type="molecule type" value="Transcribed_RNA"/>
</dbReference>
<proteinExistence type="predicted"/>
<dbReference type="AlphaFoldDB" id="A0A7S0GUN3"/>
<protein>
    <submittedName>
        <fullName evidence="1">Uncharacterized protein</fullName>
    </submittedName>
</protein>
<organism evidence="1">
    <name type="scientific">Amorphochlora amoebiformis</name>
    <dbReference type="NCBI Taxonomy" id="1561963"/>
    <lineage>
        <taxon>Eukaryota</taxon>
        <taxon>Sar</taxon>
        <taxon>Rhizaria</taxon>
        <taxon>Cercozoa</taxon>
        <taxon>Chlorarachniophyceae</taxon>
        <taxon>Amorphochlora</taxon>
    </lineage>
</organism>
<gene>
    <name evidence="1" type="ORF">LAMO00422_LOCUS6291</name>
</gene>
<accession>A0A7S0GUN3</accession>
<name>A0A7S0GUN3_9EUKA</name>
<evidence type="ECO:0000313" key="1">
    <source>
        <dbReference type="EMBL" id="CAD8441453.1"/>
    </source>
</evidence>